<feature type="domain" description="Peptidase M20 dimerisation" evidence="3">
    <location>
        <begin position="179"/>
        <end position="273"/>
    </location>
</feature>
<dbReference type="SUPFAM" id="SSF53187">
    <property type="entry name" value="Zn-dependent exopeptidases"/>
    <property type="match status" value="1"/>
</dbReference>
<dbReference type="PANTHER" id="PTHR11014:SF63">
    <property type="entry name" value="METALLOPEPTIDASE, PUTATIVE (AFU_ORTHOLOGUE AFUA_6G09600)-RELATED"/>
    <property type="match status" value="1"/>
</dbReference>
<dbReference type="RefSeq" id="WP_055160855.1">
    <property type="nucleotide sequence ID" value="NZ_CABIWZ010000003.1"/>
</dbReference>
<reference evidence="4 5" key="1">
    <citation type="submission" date="2015-09" db="EMBL/GenBank/DDBJ databases">
        <authorList>
            <consortium name="Pathogen Informatics"/>
        </authorList>
    </citation>
    <scope>NUCLEOTIDE SEQUENCE [LARGE SCALE GENOMIC DNA]</scope>
    <source>
        <strain evidence="4 5">2789STDY5608828</strain>
    </source>
</reference>
<dbReference type="eggNOG" id="COG1473">
    <property type="taxonomic scope" value="Bacteria"/>
</dbReference>
<dbReference type="GO" id="GO:0050118">
    <property type="term" value="F:N-acetyldiaminopimelate deacetylase activity"/>
    <property type="evidence" value="ECO:0007669"/>
    <property type="project" value="UniProtKB-ARBA"/>
</dbReference>
<dbReference type="EC" id="3.-.-.-" evidence="4"/>
<dbReference type="OrthoDB" id="9776731at2"/>
<dbReference type="InterPro" id="IPR017439">
    <property type="entry name" value="Amidohydrolase"/>
</dbReference>
<dbReference type="GeneID" id="83710798"/>
<dbReference type="InterPro" id="IPR036264">
    <property type="entry name" value="Bact_exopeptidase_dim_dom"/>
</dbReference>
<dbReference type="GO" id="GO:0046872">
    <property type="term" value="F:metal ion binding"/>
    <property type="evidence" value="ECO:0007669"/>
    <property type="project" value="UniProtKB-KW"/>
</dbReference>
<dbReference type="PIRSF" id="PIRSF005962">
    <property type="entry name" value="Pept_M20D_amidohydro"/>
    <property type="match status" value="1"/>
</dbReference>
<feature type="binding site" evidence="2">
    <location>
        <position position="348"/>
    </location>
    <ligand>
        <name>Mn(2+)</name>
        <dbReference type="ChEBI" id="CHEBI:29035"/>
        <label>2</label>
    </ligand>
</feature>
<sequence length="377" mass="40870">MNEQDIFQKITDEFYWFHRHPELSYEEVETTKRLREDLAAAGIEVLDLPLKTGLVAKVGTGEAPFIALRCDIDGLPIQEESGLAYASEHAGRMHACGHDFHISAVLGSAYLLKAKERELRGTVYLIFQPAEEAPGGACKVMETGVLKDVQAIFGLHTSPLYDVGTLGIRSGAVTASVDKFTVTFHGKGTHAAHPERGIDPIVMAASFVTAAQSIVSRNIDPAHPGLVSITHIESGNTWNVIPESSWLEGTVRCLTAEDRKLIKKRIYELAEGQAASFGGHAELTWYAGPPATDNTPDWTDFAIEVAKEAELDVVPAPVNLAGEDFAYYQEEIPGVFVLVGTGKSPANHNPKFHVDPAALGPAARYMARLAVEAFARL</sequence>
<feature type="binding site" evidence="2">
    <location>
        <position position="156"/>
    </location>
    <ligand>
        <name>Mn(2+)</name>
        <dbReference type="ChEBI" id="CHEBI:29035"/>
        <label>2</label>
    </ligand>
</feature>
<accession>A0A173XW94</accession>
<gene>
    <name evidence="4" type="primary">yxeP</name>
    <name evidence="4" type="ORF">ERS852385_00758</name>
</gene>
<dbReference type="Pfam" id="PF07687">
    <property type="entry name" value="M20_dimer"/>
    <property type="match status" value="1"/>
</dbReference>
<dbReference type="Pfam" id="PF01546">
    <property type="entry name" value="Peptidase_M20"/>
    <property type="match status" value="1"/>
</dbReference>
<keyword evidence="5" id="KW-1185">Reference proteome</keyword>
<name>A0A173XW94_9FIRM</name>
<dbReference type="STRING" id="187979.ERS852385_00758"/>
<dbReference type="GO" id="GO:0019877">
    <property type="term" value="P:diaminopimelate biosynthetic process"/>
    <property type="evidence" value="ECO:0007669"/>
    <property type="project" value="UniProtKB-ARBA"/>
</dbReference>
<evidence type="ECO:0000256" key="2">
    <source>
        <dbReference type="PIRSR" id="PIRSR005962-1"/>
    </source>
</evidence>
<keyword evidence="2" id="KW-0464">Manganese</keyword>
<dbReference type="AlphaFoldDB" id="A0A173XW94"/>
<dbReference type="FunFam" id="3.30.70.360:FF:000001">
    <property type="entry name" value="N-acetyldiaminopimelate deacetylase"/>
    <property type="match status" value="1"/>
</dbReference>
<evidence type="ECO:0000259" key="3">
    <source>
        <dbReference type="Pfam" id="PF07687"/>
    </source>
</evidence>
<dbReference type="NCBIfam" id="TIGR01891">
    <property type="entry name" value="amidohydrolases"/>
    <property type="match status" value="1"/>
</dbReference>
<feature type="binding site" evidence="2">
    <location>
        <position position="96"/>
    </location>
    <ligand>
        <name>Mn(2+)</name>
        <dbReference type="ChEBI" id="CHEBI:29035"/>
        <label>2</label>
    </ligand>
</feature>
<dbReference type="Proteomes" id="UP000095546">
    <property type="component" value="Unassembled WGS sequence"/>
</dbReference>
<feature type="binding site" evidence="2">
    <location>
        <position position="98"/>
    </location>
    <ligand>
        <name>Mn(2+)</name>
        <dbReference type="ChEBI" id="CHEBI:29035"/>
        <label>2</label>
    </ligand>
</feature>
<evidence type="ECO:0000313" key="4">
    <source>
        <dbReference type="EMBL" id="CUN55889.1"/>
    </source>
</evidence>
<dbReference type="InterPro" id="IPR002933">
    <property type="entry name" value="Peptidase_M20"/>
</dbReference>
<dbReference type="PANTHER" id="PTHR11014">
    <property type="entry name" value="PEPTIDASE M20 FAMILY MEMBER"/>
    <property type="match status" value="1"/>
</dbReference>
<comment type="cofactor">
    <cofactor evidence="2">
        <name>Mn(2+)</name>
        <dbReference type="ChEBI" id="CHEBI:29035"/>
    </cofactor>
    <text evidence="2">The Mn(2+) ion enhances activity.</text>
</comment>
<keyword evidence="1 4" id="KW-0378">Hydrolase</keyword>
<evidence type="ECO:0000313" key="5">
    <source>
        <dbReference type="Proteomes" id="UP000095546"/>
    </source>
</evidence>
<dbReference type="Gene3D" id="3.30.70.360">
    <property type="match status" value="1"/>
</dbReference>
<proteinExistence type="predicted"/>
<organism evidence="4 5">
    <name type="scientific">Mitsuokella jalaludinii</name>
    <dbReference type="NCBI Taxonomy" id="187979"/>
    <lineage>
        <taxon>Bacteria</taxon>
        <taxon>Bacillati</taxon>
        <taxon>Bacillota</taxon>
        <taxon>Negativicutes</taxon>
        <taxon>Selenomonadales</taxon>
        <taxon>Selenomonadaceae</taxon>
        <taxon>Mitsuokella</taxon>
    </lineage>
</organism>
<evidence type="ECO:0000256" key="1">
    <source>
        <dbReference type="ARBA" id="ARBA00022801"/>
    </source>
</evidence>
<dbReference type="Gene3D" id="3.40.630.10">
    <property type="entry name" value="Zn peptidases"/>
    <property type="match status" value="1"/>
</dbReference>
<dbReference type="InterPro" id="IPR011650">
    <property type="entry name" value="Peptidase_M20_dimer"/>
</dbReference>
<dbReference type="SUPFAM" id="SSF55031">
    <property type="entry name" value="Bacterial exopeptidase dimerisation domain"/>
    <property type="match status" value="1"/>
</dbReference>
<protein>
    <submittedName>
        <fullName evidence="4">Uncharacterized hydrolase YxeP</fullName>
        <ecNumber evidence="4">3.-.-.-</ecNumber>
    </submittedName>
</protein>
<feature type="binding site" evidence="2">
    <location>
        <position position="132"/>
    </location>
    <ligand>
        <name>Mn(2+)</name>
        <dbReference type="ChEBI" id="CHEBI:29035"/>
        <label>2</label>
    </ligand>
</feature>
<keyword evidence="2" id="KW-0479">Metal-binding</keyword>
<dbReference type="EMBL" id="CYYU01000003">
    <property type="protein sequence ID" value="CUN55889.1"/>
    <property type="molecule type" value="Genomic_DNA"/>
</dbReference>